<dbReference type="AlphaFoldDB" id="A0A2C9W2J1"/>
<accession>A0A2C9W2J1</accession>
<proteinExistence type="predicted"/>
<organism evidence="1">
    <name type="scientific">Manihot esculenta</name>
    <name type="common">Cassava</name>
    <name type="synonym">Jatropha manihot</name>
    <dbReference type="NCBI Taxonomy" id="3983"/>
    <lineage>
        <taxon>Eukaryota</taxon>
        <taxon>Viridiplantae</taxon>
        <taxon>Streptophyta</taxon>
        <taxon>Embryophyta</taxon>
        <taxon>Tracheophyta</taxon>
        <taxon>Spermatophyta</taxon>
        <taxon>Magnoliopsida</taxon>
        <taxon>eudicotyledons</taxon>
        <taxon>Gunneridae</taxon>
        <taxon>Pentapetalae</taxon>
        <taxon>rosids</taxon>
        <taxon>fabids</taxon>
        <taxon>Malpighiales</taxon>
        <taxon>Euphorbiaceae</taxon>
        <taxon>Crotonoideae</taxon>
        <taxon>Manihoteae</taxon>
        <taxon>Manihot</taxon>
    </lineage>
</organism>
<dbReference type="EMBL" id="CM004390">
    <property type="protein sequence ID" value="OAY53202.1"/>
    <property type="molecule type" value="Genomic_DNA"/>
</dbReference>
<evidence type="ECO:0000313" key="1">
    <source>
        <dbReference type="EMBL" id="OAY53202.1"/>
    </source>
</evidence>
<sequence length="44" mass="5129">MKEMNFESSETHGAICGVKMVLEGLGRSIFKRVWYLKVSLYINY</sequence>
<reference evidence="1" key="1">
    <citation type="submission" date="2016-02" db="EMBL/GenBank/DDBJ databases">
        <title>WGS assembly of Manihot esculenta.</title>
        <authorList>
            <person name="Bredeson J.V."/>
            <person name="Prochnik S.E."/>
            <person name="Lyons J.B."/>
            <person name="Schmutz J."/>
            <person name="Grimwood J."/>
            <person name="Vrebalov J."/>
            <person name="Bart R.S."/>
            <person name="Amuge T."/>
            <person name="Ferguson M.E."/>
            <person name="Green R."/>
            <person name="Putnam N."/>
            <person name="Stites J."/>
            <person name="Rounsley S."/>
            <person name="Rokhsar D.S."/>
        </authorList>
    </citation>
    <scope>NUCLEOTIDE SEQUENCE [LARGE SCALE GENOMIC DNA]</scope>
    <source>
        <tissue evidence="1">Leaf</tissue>
    </source>
</reference>
<protein>
    <submittedName>
        <fullName evidence="1">Uncharacterized protein</fullName>
    </submittedName>
</protein>
<gene>
    <name evidence="1" type="ORF">MANES_04G143900</name>
</gene>
<name>A0A2C9W2J1_MANES</name>